<dbReference type="EMBL" id="LGUG01000004">
    <property type="protein sequence ID" value="KON95997.1"/>
    <property type="molecule type" value="Genomic_DNA"/>
</dbReference>
<evidence type="ECO:0000313" key="5">
    <source>
        <dbReference type="Proteomes" id="UP000182836"/>
    </source>
</evidence>
<evidence type="ECO:0000313" key="2">
    <source>
        <dbReference type="EMBL" id="KON95997.1"/>
    </source>
</evidence>
<dbReference type="AlphaFoldDB" id="A0A0D1YHD5"/>
<evidence type="ECO:0000313" key="3">
    <source>
        <dbReference type="EMBL" id="SDJ19372.1"/>
    </source>
</evidence>
<sequence>MRRFSARLRGSEEVPRVRTNASGVANFQLSNDGRRLRFTLVVRNIRNVTQAHIHLGRRGMNGPIVVFLFGPVSRGITVDRGIVTGTLTSANLVGPLARQSLSTLLREMRNGNAYVNVHTEAHPNGEIRGQIRHPR</sequence>
<dbReference type="EMBL" id="FNED01000013">
    <property type="protein sequence ID" value="SDJ19372.1"/>
    <property type="molecule type" value="Genomic_DNA"/>
</dbReference>
<evidence type="ECO:0000259" key="1">
    <source>
        <dbReference type="PROSITE" id="PS50933"/>
    </source>
</evidence>
<reference evidence="3 5" key="2">
    <citation type="submission" date="2016-10" db="EMBL/GenBank/DDBJ databases">
        <authorList>
            <person name="de Groot N.N."/>
        </authorList>
    </citation>
    <scope>NUCLEOTIDE SEQUENCE [LARGE SCALE GENOMIC DNA]</scope>
    <source>
        <strain evidence="3 5">DSM 2895</strain>
    </source>
</reference>
<proteinExistence type="predicted"/>
<dbReference type="Pfam" id="PF07452">
    <property type="entry name" value="CHRD"/>
    <property type="match status" value="1"/>
</dbReference>
<dbReference type="Proteomes" id="UP000182836">
    <property type="component" value="Unassembled WGS sequence"/>
</dbReference>
<dbReference type="InterPro" id="IPR010895">
    <property type="entry name" value="CHRD"/>
</dbReference>
<dbReference type="SMART" id="SM00754">
    <property type="entry name" value="CHRD"/>
    <property type="match status" value="1"/>
</dbReference>
<dbReference type="RefSeq" id="WP_043064468.1">
    <property type="nucleotide sequence ID" value="NZ_BJOA01000150.1"/>
</dbReference>
<accession>A0A0D1YHD5</accession>
<feature type="domain" description="CHRD" evidence="1">
    <location>
        <begin position="1"/>
        <end position="135"/>
    </location>
</feature>
<dbReference type="Proteomes" id="UP000037269">
    <property type="component" value="Unassembled WGS sequence"/>
</dbReference>
<gene>
    <name evidence="2" type="ORF">AF333_11370</name>
    <name evidence="3" type="ORF">SAMN04487909_113100</name>
</gene>
<dbReference type="GeneID" id="42305782"/>
<keyword evidence="4" id="KW-1185">Reference proteome</keyword>
<dbReference type="PATRIC" id="fig|47500.12.peg.4675"/>
<evidence type="ECO:0000313" key="4">
    <source>
        <dbReference type="Proteomes" id="UP000037269"/>
    </source>
</evidence>
<dbReference type="PROSITE" id="PS50933">
    <property type="entry name" value="CHRD"/>
    <property type="match status" value="1"/>
</dbReference>
<organism evidence="2 4">
    <name type="scientific">Aneurinibacillus migulanus</name>
    <name type="common">Bacillus migulanus</name>
    <dbReference type="NCBI Taxonomy" id="47500"/>
    <lineage>
        <taxon>Bacteria</taxon>
        <taxon>Bacillati</taxon>
        <taxon>Bacillota</taxon>
        <taxon>Bacilli</taxon>
        <taxon>Bacillales</taxon>
        <taxon>Paenibacillaceae</taxon>
        <taxon>Aneurinibacillus group</taxon>
        <taxon>Aneurinibacillus</taxon>
    </lineage>
</organism>
<name>A0A0D1YHD5_ANEMI</name>
<reference evidence="2 4" key="1">
    <citation type="submission" date="2015-07" db="EMBL/GenBank/DDBJ databases">
        <title>Fjat-14205 dsm 2895.</title>
        <authorList>
            <person name="Liu B."/>
            <person name="Wang J."/>
            <person name="Zhu Y."/>
            <person name="Liu G."/>
            <person name="Chen Q."/>
            <person name="Chen Z."/>
            <person name="Lan J."/>
            <person name="Che J."/>
            <person name="Ge C."/>
            <person name="Shi H."/>
            <person name="Pan Z."/>
            <person name="Liu X."/>
        </authorList>
    </citation>
    <scope>NUCLEOTIDE SEQUENCE [LARGE SCALE GENOMIC DNA]</scope>
    <source>
        <strain evidence="2 4">DSM 2895</strain>
    </source>
</reference>
<protein>
    <submittedName>
        <fullName evidence="3">CHRD domain-containing protein</fullName>
    </submittedName>
</protein>